<evidence type="ECO:0000313" key="2">
    <source>
        <dbReference type="EMBL" id="KAJ7325322.1"/>
    </source>
</evidence>
<gene>
    <name evidence="2" type="ORF">JRQ81_018342</name>
</gene>
<feature type="compositionally biased region" description="Polar residues" evidence="1">
    <location>
        <begin position="1048"/>
        <end position="1061"/>
    </location>
</feature>
<feature type="compositionally biased region" description="Basic and acidic residues" evidence="1">
    <location>
        <begin position="354"/>
        <end position="365"/>
    </location>
</feature>
<organism evidence="2 3">
    <name type="scientific">Phrynocephalus forsythii</name>
    <dbReference type="NCBI Taxonomy" id="171643"/>
    <lineage>
        <taxon>Eukaryota</taxon>
        <taxon>Metazoa</taxon>
        <taxon>Chordata</taxon>
        <taxon>Craniata</taxon>
        <taxon>Vertebrata</taxon>
        <taxon>Euteleostomi</taxon>
        <taxon>Lepidosauria</taxon>
        <taxon>Squamata</taxon>
        <taxon>Bifurcata</taxon>
        <taxon>Unidentata</taxon>
        <taxon>Episquamata</taxon>
        <taxon>Toxicofera</taxon>
        <taxon>Iguania</taxon>
        <taxon>Acrodonta</taxon>
        <taxon>Agamidae</taxon>
        <taxon>Agaminae</taxon>
        <taxon>Phrynocephalus</taxon>
    </lineage>
</organism>
<feature type="compositionally biased region" description="Basic residues" evidence="1">
    <location>
        <begin position="886"/>
        <end position="895"/>
    </location>
</feature>
<feature type="compositionally biased region" description="Basic residues" evidence="1">
    <location>
        <begin position="504"/>
        <end position="516"/>
    </location>
</feature>
<feature type="compositionally biased region" description="Polar residues" evidence="1">
    <location>
        <begin position="765"/>
        <end position="777"/>
    </location>
</feature>
<feature type="compositionally biased region" description="Basic and acidic residues" evidence="1">
    <location>
        <begin position="196"/>
        <end position="206"/>
    </location>
</feature>
<dbReference type="Proteomes" id="UP001142489">
    <property type="component" value="Unassembled WGS sequence"/>
</dbReference>
<feature type="compositionally biased region" description="Low complexity" evidence="1">
    <location>
        <begin position="781"/>
        <end position="792"/>
    </location>
</feature>
<protein>
    <submittedName>
        <fullName evidence="2">Uncharacterized protein</fullName>
    </submittedName>
</protein>
<feature type="compositionally biased region" description="Basic and acidic residues" evidence="1">
    <location>
        <begin position="969"/>
        <end position="983"/>
    </location>
</feature>
<dbReference type="AlphaFoldDB" id="A0A9Q0XT32"/>
<feature type="compositionally biased region" description="Polar residues" evidence="1">
    <location>
        <begin position="451"/>
        <end position="461"/>
    </location>
</feature>
<comment type="caution">
    <text evidence="2">The sequence shown here is derived from an EMBL/GenBank/DDBJ whole genome shotgun (WGS) entry which is preliminary data.</text>
</comment>
<accession>A0A9Q0XT32</accession>
<name>A0A9Q0XT32_9SAUR</name>
<sequence>MGNESASKEAKLGRYVLIQRSDDKHDLKLEDTTGHAFSNPFNELKTEADREMIEEKCETSKVKQILSCYSEKTNSQIGAKIDFVKEPTAELGQMDKEVVEVLASCRRTRRGKANESNFMKENAMQIQRYTRNSYKALSTNAIENCTDLALMQETNNSASAVETVKKSLRGTSRKHFTATVESVMSNNISHAPELLKPSKEPSDKPYLRRKRAAKPKEPETILGLKEKADAKIPLRNKEDSKSDLKSQFAEENTQDKMQNENFGNLGMENNGNILKRSRRGRNITEQTDIEILNAAVEEDKTGRKKCTASKSYKKRLENNTGEVKEKAVTHLLKGKKVHFLLEKNDALLLQEKSTLGEKGDSRKENNASSTTEQTSRRSKRKISVAPQPVGFSPSKEKQALEINETQYKQDTFFSSENVIAGSDRSGVSFSLGHEECGEKGQNGESPDESQKVQLESVQTPAGRSRPRRQKVEKENIHQRGRGKQAICKEIPTQDSNKKADNTKKHTKKNQTKRGKGRKIDLQLEIPLPLEQNTLERENPKADNLNSAQSECSEQYIQNEPHPNDTQNITLGSAPITAQCDSQKRDEVGKENALRRSKRKVLAHEITENVSQQDVGIVEQNMDIRNKNLPKRTKGRRIVSDFQTLLSLGVSAKEDLEVGKSSSAQEDCSLQQPQNAINPNETQNMPMESVQVLAEQSLPDGLNVPRKGRRKAIAQTTLTEYNSKQAGSTTEEDVVVKSACSAKENQSKRSRTRKIAPASQALISPIQDNLPLQTLTRSKNAEQSSETSETKTTANENRPHRSRRRKADDIITTGSVSASKKPRLPDKSNQEKMPRDIQDVSKESISKRSGRKQLVLQKTLAECNGQLGNNSEKAMPVKDESVPLKKGSGKAKKTKKNKGEQIALESQVSSSLNVSITVPPLSSEKGGSACKNPSTVIENGAVGKARQAKCSSRNKTVVSTTAVRRKYKQTAEEVDHENNLEKTDVANQKHCRSDRKKLVALEATICASVKEKYGLNASSDTASNDLLEILDNNAAKKNPPRRGKRKQVNSDSETSASTSITTRDVILENKLKSKAEDSENTTLQKGKRKMKEEPTRAEETEGRTRGSKRTKK</sequence>
<keyword evidence="3" id="KW-1185">Reference proteome</keyword>
<feature type="region of interest" description="Disordered" evidence="1">
    <location>
        <begin position="425"/>
        <end position="521"/>
    </location>
</feature>
<feature type="region of interest" description="Disordered" evidence="1">
    <location>
        <begin position="1030"/>
        <end position="1111"/>
    </location>
</feature>
<feature type="region of interest" description="Disordered" evidence="1">
    <location>
        <begin position="741"/>
        <end position="850"/>
    </location>
</feature>
<feature type="region of interest" description="Disordered" evidence="1">
    <location>
        <begin position="879"/>
        <end position="898"/>
    </location>
</feature>
<feature type="region of interest" description="Disordered" evidence="1">
    <location>
        <begin position="189"/>
        <end position="221"/>
    </location>
</feature>
<reference evidence="2" key="1">
    <citation type="journal article" date="2023" name="DNA Res.">
        <title>Chromosome-level genome assembly of Phrynocephalus forsythii using third-generation DNA sequencing and Hi-C analysis.</title>
        <authorList>
            <person name="Qi Y."/>
            <person name="Zhao W."/>
            <person name="Zhao Y."/>
            <person name="Niu C."/>
            <person name="Cao S."/>
            <person name="Zhang Y."/>
        </authorList>
    </citation>
    <scope>NUCLEOTIDE SEQUENCE</scope>
    <source>
        <tissue evidence="2">Muscle</tissue>
    </source>
</reference>
<evidence type="ECO:0000256" key="1">
    <source>
        <dbReference type="SAM" id="MobiDB-lite"/>
    </source>
</evidence>
<feature type="compositionally biased region" description="Basic residues" evidence="1">
    <location>
        <begin position="1037"/>
        <end position="1046"/>
    </location>
</feature>
<feature type="region of interest" description="Disordered" evidence="1">
    <location>
        <begin position="354"/>
        <end position="397"/>
    </location>
</feature>
<feature type="region of interest" description="Disordered" evidence="1">
    <location>
        <begin position="969"/>
        <end position="992"/>
    </location>
</feature>
<evidence type="ECO:0000313" key="3">
    <source>
        <dbReference type="Proteomes" id="UP001142489"/>
    </source>
</evidence>
<feature type="compositionally biased region" description="Basic and acidic residues" evidence="1">
    <location>
        <begin position="822"/>
        <end position="845"/>
    </location>
</feature>
<dbReference type="EMBL" id="JAPFRF010000008">
    <property type="protein sequence ID" value="KAJ7325322.1"/>
    <property type="molecule type" value="Genomic_DNA"/>
</dbReference>
<feature type="compositionally biased region" description="Basic and acidic residues" evidence="1">
    <location>
        <begin position="1089"/>
        <end position="1103"/>
    </location>
</feature>
<proteinExistence type="predicted"/>
<feature type="compositionally biased region" description="Basic and acidic residues" evidence="1">
    <location>
        <begin position="1064"/>
        <end position="1076"/>
    </location>
</feature>